<protein>
    <submittedName>
        <fullName evidence="1">Uncharacterized protein</fullName>
    </submittedName>
</protein>
<comment type="caution">
    <text evidence="1">The sequence shown here is derived from an EMBL/GenBank/DDBJ whole genome shotgun (WGS) entry which is preliminary data.</text>
</comment>
<dbReference type="InterPro" id="IPR054208">
    <property type="entry name" value="DUF6914"/>
</dbReference>
<feature type="non-terminal residue" evidence="1">
    <location>
        <position position="61"/>
    </location>
</feature>
<feature type="non-terminal residue" evidence="1">
    <location>
        <position position="1"/>
    </location>
</feature>
<evidence type="ECO:0000313" key="2">
    <source>
        <dbReference type="Proteomes" id="UP000720189"/>
    </source>
</evidence>
<accession>A0A9P9G1B7</accession>
<dbReference type="RefSeq" id="XP_046043116.1">
    <property type="nucleotide sequence ID" value="XM_046186087.1"/>
</dbReference>
<evidence type="ECO:0000313" key="1">
    <source>
        <dbReference type="EMBL" id="KAH7230478.1"/>
    </source>
</evidence>
<proteinExistence type="predicted"/>
<sequence length="61" mass="6858">VRSLNRLEVILTGVTVKGQQAGWNCVEWVKKVRAAPQNNSEALGTLVLDWTTDRNTAMRYV</sequence>
<gene>
    <name evidence="1" type="ORF">BKA55DRAFT_457824</name>
</gene>
<organism evidence="1 2">
    <name type="scientific">Fusarium redolens</name>
    <dbReference type="NCBI Taxonomy" id="48865"/>
    <lineage>
        <taxon>Eukaryota</taxon>
        <taxon>Fungi</taxon>
        <taxon>Dikarya</taxon>
        <taxon>Ascomycota</taxon>
        <taxon>Pezizomycotina</taxon>
        <taxon>Sordariomycetes</taxon>
        <taxon>Hypocreomycetidae</taxon>
        <taxon>Hypocreales</taxon>
        <taxon>Nectriaceae</taxon>
        <taxon>Fusarium</taxon>
        <taxon>Fusarium redolens species complex</taxon>
    </lineage>
</organism>
<keyword evidence="2" id="KW-1185">Reference proteome</keyword>
<name>A0A9P9G1B7_FUSRE</name>
<dbReference type="OrthoDB" id="2679825at2759"/>
<dbReference type="AlphaFoldDB" id="A0A9P9G1B7"/>
<reference evidence="1" key="1">
    <citation type="journal article" date="2021" name="Nat. Commun.">
        <title>Genetic determinants of endophytism in the Arabidopsis root mycobiome.</title>
        <authorList>
            <person name="Mesny F."/>
            <person name="Miyauchi S."/>
            <person name="Thiergart T."/>
            <person name="Pickel B."/>
            <person name="Atanasova L."/>
            <person name="Karlsson M."/>
            <person name="Huettel B."/>
            <person name="Barry K.W."/>
            <person name="Haridas S."/>
            <person name="Chen C."/>
            <person name="Bauer D."/>
            <person name="Andreopoulos W."/>
            <person name="Pangilinan J."/>
            <person name="LaButti K."/>
            <person name="Riley R."/>
            <person name="Lipzen A."/>
            <person name="Clum A."/>
            <person name="Drula E."/>
            <person name="Henrissat B."/>
            <person name="Kohler A."/>
            <person name="Grigoriev I.V."/>
            <person name="Martin F.M."/>
            <person name="Hacquard S."/>
        </authorList>
    </citation>
    <scope>NUCLEOTIDE SEQUENCE</scope>
    <source>
        <strain evidence="1">MPI-CAGE-AT-0023</strain>
    </source>
</reference>
<dbReference type="Proteomes" id="UP000720189">
    <property type="component" value="Unassembled WGS sequence"/>
</dbReference>
<dbReference type="EMBL" id="JAGMUX010000022">
    <property type="protein sequence ID" value="KAH7230478.1"/>
    <property type="molecule type" value="Genomic_DNA"/>
</dbReference>
<dbReference type="GeneID" id="70216041"/>
<dbReference type="Pfam" id="PF21858">
    <property type="entry name" value="DUF6914"/>
    <property type="match status" value="1"/>
</dbReference>